<keyword evidence="3" id="KW-1185">Reference proteome</keyword>
<dbReference type="AlphaFoldDB" id="A0A9P1M7H1"/>
<dbReference type="EMBL" id="CALLCH030000007">
    <property type="protein sequence ID" value="CAI4213116.1"/>
    <property type="molecule type" value="Genomic_DNA"/>
</dbReference>
<comment type="caution">
    <text evidence="2">The sequence shown here is derived from an EMBL/GenBank/DDBJ whole genome shotgun (WGS) entry which is preliminary data.</text>
</comment>
<evidence type="ECO:0000256" key="1">
    <source>
        <dbReference type="SAM" id="SignalP"/>
    </source>
</evidence>
<gene>
    <name evidence="2" type="ORF">PPNO1_LOCUS2868</name>
</gene>
<evidence type="ECO:0000313" key="3">
    <source>
        <dbReference type="Proteomes" id="UP000838763"/>
    </source>
</evidence>
<reference evidence="2" key="1">
    <citation type="submission" date="2022-11" db="EMBL/GenBank/DDBJ databases">
        <authorList>
            <person name="Scott C."/>
            <person name="Bruce N."/>
        </authorList>
    </citation>
    <scope>NUCLEOTIDE SEQUENCE</scope>
</reference>
<feature type="chain" id="PRO_5040442737" evidence="1">
    <location>
        <begin position="18"/>
        <end position="225"/>
    </location>
</feature>
<evidence type="ECO:0000313" key="2">
    <source>
        <dbReference type="EMBL" id="CAI4213116.1"/>
    </source>
</evidence>
<accession>A0A9P1M7H1</accession>
<keyword evidence="1" id="KW-0732">Signal</keyword>
<organism evidence="2 3">
    <name type="scientific">Parascedosporium putredinis</name>
    <dbReference type="NCBI Taxonomy" id="1442378"/>
    <lineage>
        <taxon>Eukaryota</taxon>
        <taxon>Fungi</taxon>
        <taxon>Dikarya</taxon>
        <taxon>Ascomycota</taxon>
        <taxon>Pezizomycotina</taxon>
        <taxon>Sordariomycetes</taxon>
        <taxon>Hypocreomycetidae</taxon>
        <taxon>Microascales</taxon>
        <taxon>Microascaceae</taxon>
        <taxon>Parascedosporium</taxon>
    </lineage>
</organism>
<name>A0A9P1M7H1_9PEZI</name>
<feature type="signal peptide" evidence="1">
    <location>
        <begin position="1"/>
        <end position="17"/>
    </location>
</feature>
<sequence>MASRAMTILALAALAIAGPTPRGPIAFHSQERIGSVGETTSSLSPAALPGDPTGCTMTLTRYPDTRPSPTRTLYDVIETATALIHCGSCPNLFIKESLDGPSNSPSTTVRAPGTTTITNFRCRPTQTQDPMARLELVRRDDDSLPQADTCTTTISSLLHLDLVPTLTVWPATETTTSSVDCNGCANVVATTIPMGLGPVVRKETTVTAATPTTTLVFACLPTAGA</sequence>
<dbReference type="Proteomes" id="UP000838763">
    <property type="component" value="Unassembled WGS sequence"/>
</dbReference>
<protein>
    <submittedName>
        <fullName evidence="2">Uncharacterized protein</fullName>
    </submittedName>
</protein>
<proteinExistence type="predicted"/>